<dbReference type="SUPFAM" id="SSF48452">
    <property type="entry name" value="TPR-like"/>
    <property type="match status" value="1"/>
</dbReference>
<evidence type="ECO:0000313" key="3">
    <source>
        <dbReference type="EMBL" id="WZU68086.1"/>
    </source>
</evidence>
<dbReference type="EMBL" id="CP151767">
    <property type="protein sequence ID" value="WZU68086.1"/>
    <property type="molecule type" value="Genomic_DNA"/>
</dbReference>
<sequence>MRPLIRRFCAVLTLCWLAACAAPFDPAEELTADIPTRAVVAGVPLIQQADFYCGPASIAMVMQWAGADVTQADIAALSFSPGARGTYLADMIGAARRQGQFAVELSTFDALLAEVSAGHPVIVFQNLGLGVAPVWHYGVVTGYDLQSDQIFLNSGERDQMVMPFDLFARTWRRGNQWGLVILPPDQLPATATEAAALSAAAALERVKVYDAAETAYQTGAGRWPESWLWQFGLGNVRYAMGDMRGAERALLAAGRLAPDIPEIGANLATVRAALAGKGS</sequence>
<dbReference type="InterPro" id="IPR011990">
    <property type="entry name" value="TPR-like_helical_dom_sf"/>
</dbReference>
<gene>
    <name evidence="3" type="ORF">AABB31_03865</name>
</gene>
<dbReference type="PROSITE" id="PS51257">
    <property type="entry name" value="PROKAR_LIPOPROTEIN"/>
    <property type="match status" value="1"/>
</dbReference>
<dbReference type="RefSeq" id="WP_342077379.1">
    <property type="nucleotide sequence ID" value="NZ_CP151767.2"/>
</dbReference>
<reference evidence="4" key="1">
    <citation type="submission" date="2024-04" db="EMBL/GenBank/DDBJ databases">
        <title>Phylogenomic analyses of a clade within the roseobacter group suggest taxonomic reassignments of species of the genera Aestuariivita, Citreicella, Loktanella, Nautella, Pelagibaca, Ruegeria, Thalassobius, Thiobacimonas and Tropicibacter, and the proposal o.</title>
        <authorList>
            <person name="Jeon C.O."/>
        </authorList>
    </citation>
    <scope>NUCLEOTIDE SEQUENCE [LARGE SCALE GENOMIC DNA]</scope>
    <source>
        <strain evidence="4">SS1-5</strain>
    </source>
</reference>
<dbReference type="InterPro" id="IPR039564">
    <property type="entry name" value="Peptidase_C39-like"/>
</dbReference>
<proteinExistence type="predicted"/>
<keyword evidence="1" id="KW-0732">Signal</keyword>
<dbReference type="AlphaFoldDB" id="A0AAN0NJC2"/>
<accession>A0AAN0NJC2</accession>
<dbReference type="Gene3D" id="1.25.40.10">
    <property type="entry name" value="Tetratricopeptide repeat domain"/>
    <property type="match status" value="1"/>
</dbReference>
<feature type="signal peptide" evidence="1">
    <location>
        <begin position="1"/>
        <end position="21"/>
    </location>
</feature>
<dbReference type="KEGG" id="yrh:AABB31_03865"/>
<dbReference type="NCBIfam" id="NF033920">
    <property type="entry name" value="C39_PA2778_fam"/>
    <property type="match status" value="1"/>
</dbReference>
<dbReference type="InterPro" id="IPR039563">
    <property type="entry name" value="Peptidase_C39_single_dom"/>
</dbReference>
<organism evidence="3 4">
    <name type="scientific">Yoonia rhodophyticola</name>
    <dbReference type="NCBI Taxonomy" id="3137370"/>
    <lineage>
        <taxon>Bacteria</taxon>
        <taxon>Pseudomonadati</taxon>
        <taxon>Pseudomonadota</taxon>
        <taxon>Alphaproteobacteria</taxon>
        <taxon>Rhodobacterales</taxon>
        <taxon>Paracoccaceae</taxon>
        <taxon>Yoonia</taxon>
    </lineage>
</organism>
<reference evidence="3 4" key="2">
    <citation type="submission" date="2024-08" db="EMBL/GenBank/DDBJ databases">
        <title>Phylogenomic analyses of a clade within the roseobacter group suggest taxonomic reassignments of species of the genera Aestuariivita, Citreicella, Loktanella, Nautella, Pelagibaca, Ruegeria, Thalassobius, Thiobacimonas and Tropicibacter, and the proposal o.</title>
        <authorList>
            <person name="Jeon C.O."/>
        </authorList>
    </citation>
    <scope>NUCLEOTIDE SEQUENCE [LARGE SCALE GENOMIC DNA]</scope>
    <source>
        <strain evidence="3 4">SS1-5</strain>
    </source>
</reference>
<keyword evidence="4" id="KW-1185">Reference proteome</keyword>
<feature type="chain" id="PRO_5043022846" evidence="1">
    <location>
        <begin position="22"/>
        <end position="279"/>
    </location>
</feature>
<dbReference type="Pfam" id="PF13529">
    <property type="entry name" value="Peptidase_C39_2"/>
    <property type="match status" value="1"/>
</dbReference>
<feature type="domain" description="Peptidase C39-like" evidence="2">
    <location>
        <begin position="42"/>
        <end position="153"/>
    </location>
</feature>
<protein>
    <submittedName>
        <fullName evidence="3">PA2778 family cysteine peptidase</fullName>
    </submittedName>
</protein>
<evidence type="ECO:0000256" key="1">
    <source>
        <dbReference type="SAM" id="SignalP"/>
    </source>
</evidence>
<dbReference type="Gene3D" id="3.90.70.10">
    <property type="entry name" value="Cysteine proteinases"/>
    <property type="match status" value="1"/>
</dbReference>
<name>A0AAN0NJC2_9RHOB</name>
<dbReference type="CDD" id="cd02549">
    <property type="entry name" value="Peptidase_C39A"/>
    <property type="match status" value="1"/>
</dbReference>
<dbReference type="Proteomes" id="UP001470809">
    <property type="component" value="Chromosome"/>
</dbReference>
<evidence type="ECO:0000313" key="4">
    <source>
        <dbReference type="Proteomes" id="UP001470809"/>
    </source>
</evidence>
<evidence type="ECO:0000259" key="2">
    <source>
        <dbReference type="Pfam" id="PF13529"/>
    </source>
</evidence>